<dbReference type="AlphaFoldDB" id="A0A540WAI8"/>
<dbReference type="GO" id="GO:1990189">
    <property type="term" value="F:protein N-terminal-serine acetyltransferase activity"/>
    <property type="evidence" value="ECO:0007669"/>
    <property type="project" value="TreeGrafter"/>
</dbReference>
<dbReference type="Proteomes" id="UP000319103">
    <property type="component" value="Unassembled WGS sequence"/>
</dbReference>
<sequence>MMLDMNHTDDGPVSLAAPTTTQTIAQAPSRPPELLELSDGFVLRRRTLADADTVNEVIVRDLEHLRPWMAWATTAPTLERSREMTKIGWQLWEDGTDFMYVLGRADQPGSVLGMFGLHRRIGPGAIEIGYWVAREYTGRSLATNGAAALTEAALALPDVERVEIHCDQANAASAAVPRKLGYRLDRVHEEAPTTPAETGKKLIWIKERAAC</sequence>
<dbReference type="InterPro" id="IPR000182">
    <property type="entry name" value="GNAT_dom"/>
</dbReference>
<dbReference type="GO" id="GO:0008999">
    <property type="term" value="F:protein-N-terminal-alanine acetyltransferase activity"/>
    <property type="evidence" value="ECO:0007669"/>
    <property type="project" value="TreeGrafter"/>
</dbReference>
<evidence type="ECO:0000313" key="2">
    <source>
        <dbReference type="EMBL" id="TQF06008.1"/>
    </source>
</evidence>
<accession>A0A540WAI8</accession>
<dbReference type="PANTHER" id="PTHR43441:SF3">
    <property type="entry name" value="ACETYLTRANSFERASE"/>
    <property type="match status" value="1"/>
</dbReference>
<dbReference type="InterPro" id="IPR051908">
    <property type="entry name" value="Ribosomal_N-acetyltransferase"/>
</dbReference>
<name>A0A540WAI8_9ACTN</name>
<keyword evidence="2" id="KW-0808">Transferase</keyword>
<protein>
    <submittedName>
        <fullName evidence="2">GNAT family N-acetyltransferase</fullName>
    </submittedName>
</protein>
<reference evidence="2 3" key="1">
    <citation type="submission" date="2019-06" db="EMBL/GenBank/DDBJ databases">
        <title>Description of Kitasatospora acidophila sp. nov. isolated from pine grove soil, and reclassification of Streptomyces novaecaesareae to Kitasatospora novaeceasareae comb. nov.</title>
        <authorList>
            <person name="Kim M.J."/>
        </authorList>
    </citation>
    <scope>NUCLEOTIDE SEQUENCE [LARGE SCALE GENOMIC DNA]</scope>
    <source>
        <strain evidence="2 3">MMS16-CNU292</strain>
    </source>
</reference>
<dbReference type="GO" id="GO:0005737">
    <property type="term" value="C:cytoplasm"/>
    <property type="evidence" value="ECO:0007669"/>
    <property type="project" value="TreeGrafter"/>
</dbReference>
<proteinExistence type="predicted"/>
<comment type="caution">
    <text evidence="2">The sequence shown here is derived from an EMBL/GenBank/DDBJ whole genome shotgun (WGS) entry which is preliminary data.</text>
</comment>
<keyword evidence="3" id="KW-1185">Reference proteome</keyword>
<evidence type="ECO:0000313" key="3">
    <source>
        <dbReference type="Proteomes" id="UP000319103"/>
    </source>
</evidence>
<dbReference type="InterPro" id="IPR016181">
    <property type="entry name" value="Acyl_CoA_acyltransferase"/>
</dbReference>
<organism evidence="2 3">
    <name type="scientific">Kitasatospora acidiphila</name>
    <dbReference type="NCBI Taxonomy" id="2567942"/>
    <lineage>
        <taxon>Bacteria</taxon>
        <taxon>Bacillati</taxon>
        <taxon>Actinomycetota</taxon>
        <taxon>Actinomycetes</taxon>
        <taxon>Kitasatosporales</taxon>
        <taxon>Streptomycetaceae</taxon>
        <taxon>Kitasatospora</taxon>
    </lineage>
</organism>
<gene>
    <name evidence="2" type="ORF">E6W39_32040</name>
</gene>
<dbReference type="OrthoDB" id="9799321at2"/>
<dbReference type="PANTHER" id="PTHR43441">
    <property type="entry name" value="RIBOSOMAL-PROTEIN-SERINE ACETYLTRANSFERASE"/>
    <property type="match status" value="1"/>
</dbReference>
<dbReference type="Gene3D" id="3.40.630.30">
    <property type="match status" value="1"/>
</dbReference>
<dbReference type="PROSITE" id="PS51186">
    <property type="entry name" value="GNAT"/>
    <property type="match status" value="1"/>
</dbReference>
<dbReference type="SUPFAM" id="SSF55729">
    <property type="entry name" value="Acyl-CoA N-acyltransferases (Nat)"/>
    <property type="match status" value="1"/>
</dbReference>
<dbReference type="EMBL" id="VIGB01000003">
    <property type="protein sequence ID" value="TQF06008.1"/>
    <property type="molecule type" value="Genomic_DNA"/>
</dbReference>
<evidence type="ECO:0000259" key="1">
    <source>
        <dbReference type="PROSITE" id="PS51186"/>
    </source>
</evidence>
<feature type="domain" description="N-acetyltransferase" evidence="1">
    <location>
        <begin position="52"/>
        <end position="209"/>
    </location>
</feature>
<dbReference type="Pfam" id="PF13302">
    <property type="entry name" value="Acetyltransf_3"/>
    <property type="match status" value="1"/>
</dbReference>